<evidence type="ECO:0000313" key="3">
    <source>
        <dbReference type="Proteomes" id="UP000269721"/>
    </source>
</evidence>
<name>A0A4P9WJQ6_9FUNG</name>
<evidence type="ECO:0000313" key="2">
    <source>
        <dbReference type="EMBL" id="RKO93004.1"/>
    </source>
</evidence>
<dbReference type="AlphaFoldDB" id="A0A4P9WJQ6"/>
<reference evidence="3" key="1">
    <citation type="journal article" date="2018" name="Nat. Microbiol.">
        <title>Leveraging single-cell genomics to expand the fungal tree of life.</title>
        <authorList>
            <person name="Ahrendt S.R."/>
            <person name="Quandt C.A."/>
            <person name="Ciobanu D."/>
            <person name="Clum A."/>
            <person name="Salamov A."/>
            <person name="Andreopoulos B."/>
            <person name="Cheng J.F."/>
            <person name="Woyke T."/>
            <person name="Pelin A."/>
            <person name="Henrissat B."/>
            <person name="Reynolds N.K."/>
            <person name="Benny G.L."/>
            <person name="Smith M.E."/>
            <person name="James T.Y."/>
            <person name="Grigoriev I.V."/>
        </authorList>
    </citation>
    <scope>NUCLEOTIDE SEQUENCE [LARGE SCALE GENOMIC DNA]</scope>
</reference>
<protein>
    <submittedName>
        <fullName evidence="2">Uncharacterized protein</fullName>
    </submittedName>
</protein>
<keyword evidence="3" id="KW-1185">Reference proteome</keyword>
<dbReference type="OrthoDB" id="2111238at2759"/>
<sequence length="463" mass="53645">MAALTNLISTWIKNGNPSIVVGDVNKEKTFRDLFNQVLHRSPFYLRYSLDRKRPDLFLIHPTELSDMSDPVVLECNGIILRKKTFEIVARGMDNICDVDIDQAMSYLDTPDTYALEEAEDGTVLRVSYIDDQWVVSTNRCIDATRARWSSSKTFYRLLCETVSEAPFNLFERDLAKDETHSFILLHPENQLVIPHRVPQLVYVGSRHIGTFVETSSISQHGLSWCGSPHSLSAEECRSNLKNQEMHIRRGIIFTKNSTGDSPTIRWKVDYEWFKIASSLRKNLPAMHLSYLACSVEERTLFRNYFGSNAVFDIIDRLLVSLRKYTMYVYRDTYILKRYKLPRNHPMRDFLYCLHGIYLVNREPIRIEHVETFIQKQSVHVLDPILRFLSNLEQFNSKQIVNQFDDIEMEDATRVVNRDHLTGHTAKGGRRAPKNSQNRREGLTVLSPTADAYETHFPTLTGVQ</sequence>
<proteinExistence type="predicted"/>
<dbReference type="EMBL" id="KZ994411">
    <property type="protein sequence ID" value="RKO93004.1"/>
    <property type="molecule type" value="Genomic_DNA"/>
</dbReference>
<organism evidence="2 3">
    <name type="scientific">Blyttiomyces helicus</name>
    <dbReference type="NCBI Taxonomy" id="388810"/>
    <lineage>
        <taxon>Eukaryota</taxon>
        <taxon>Fungi</taxon>
        <taxon>Fungi incertae sedis</taxon>
        <taxon>Chytridiomycota</taxon>
        <taxon>Chytridiomycota incertae sedis</taxon>
        <taxon>Chytridiomycetes</taxon>
        <taxon>Chytridiomycetes incertae sedis</taxon>
        <taxon>Blyttiomyces</taxon>
    </lineage>
</organism>
<accession>A0A4P9WJQ6</accession>
<evidence type="ECO:0000256" key="1">
    <source>
        <dbReference type="SAM" id="MobiDB-lite"/>
    </source>
</evidence>
<dbReference type="Proteomes" id="UP000269721">
    <property type="component" value="Unassembled WGS sequence"/>
</dbReference>
<gene>
    <name evidence="2" type="ORF">BDK51DRAFT_42675</name>
</gene>
<feature type="region of interest" description="Disordered" evidence="1">
    <location>
        <begin position="417"/>
        <end position="440"/>
    </location>
</feature>